<sequence>MNEITACLFHKDLSETMVQADLEFSNVVVTTLVHGGYGSFSGDLRCRAYDAYRWYADYHNYRLKAWDSRREVAWEGRVEDVGIVPGYGVEVMALGYWKNFFDVPLKDDETWSSDTHYPEDIIETIVNRCCRQIAKDFVGFEDSNRNVAPFKIEDDRFPSDVVQELLAGGNKWGTPMYLAVWEGRTPEIRSRHETVDWYVRLEDCESPPVIKRSMENMSNAVLVKYTVEGEAGDVNDSGVATGERGNNFVTLTDDSQGWDEGQWDSGFDVAIVGGTGIGQIRDVLRTRAEADVVDSGRVMPFRTGVATCCGGARNIVDTNGAEVFDGHFTWRVYPADLRPLSVHVISGACAGQTREIEEQADFSNPHFNVPISSSWTPEDEDDPVYPSTSGGGKYIVMRPATLVTEGKSWVHQAYNSGFVVEIVKGRGAGQRRGIEETKQIKTGERGIVWDALILESDWDVQPDETSYYEIHRVSVVLATGTATDGGFNTLIDSSKSWAVDRWKDDFEVVVISGKCSGQKGRIISNTTNQLTIEPLWDNEVPDSTTKYEIRTIREQEDEEAEEGACTQLVVTSEWTTQPDGTSEYEIRQKVDGGTFDKTTTRIAGQAVRDIDLCKKRIFSIGSSSPGEAERVAGRLRAELKYPQVVSSGFVVKRVFNSAHVECPLIAVRAGDVVEIEDLFPGEAEVEELDRLKRFFIIQTSFDQSSASLTITPDNVEMTVATMLASAVR</sequence>
<name>A0A6M3KJG2_9ZZZZ</name>
<accession>A0A6M3KJG2</accession>
<dbReference type="AlphaFoldDB" id="A0A6M3KJG2"/>
<gene>
    <name evidence="2" type="ORF">MM415A00491_0004</name>
</gene>
<dbReference type="EMBL" id="MT142471">
    <property type="protein sequence ID" value="QJA81830.1"/>
    <property type="molecule type" value="Genomic_DNA"/>
</dbReference>
<reference evidence="2" key="1">
    <citation type="submission" date="2020-03" db="EMBL/GenBank/DDBJ databases">
        <title>The deep terrestrial virosphere.</title>
        <authorList>
            <person name="Holmfeldt K."/>
            <person name="Nilsson E."/>
            <person name="Simone D."/>
            <person name="Lopez-Fernandez M."/>
            <person name="Wu X."/>
            <person name="de Brujin I."/>
            <person name="Lundin D."/>
            <person name="Andersson A."/>
            <person name="Bertilsson S."/>
            <person name="Dopson M."/>
        </authorList>
    </citation>
    <scope>NUCLEOTIDE SEQUENCE</scope>
    <source>
        <strain evidence="2">MM415A00491</strain>
    </source>
</reference>
<proteinExistence type="predicted"/>
<feature type="region of interest" description="Disordered" evidence="1">
    <location>
        <begin position="370"/>
        <end position="389"/>
    </location>
</feature>
<evidence type="ECO:0000313" key="2">
    <source>
        <dbReference type="EMBL" id="QJA81830.1"/>
    </source>
</evidence>
<protein>
    <submittedName>
        <fullName evidence="2">Uncharacterized protein</fullName>
    </submittedName>
</protein>
<evidence type="ECO:0000256" key="1">
    <source>
        <dbReference type="SAM" id="MobiDB-lite"/>
    </source>
</evidence>
<organism evidence="2">
    <name type="scientific">viral metagenome</name>
    <dbReference type="NCBI Taxonomy" id="1070528"/>
    <lineage>
        <taxon>unclassified sequences</taxon>
        <taxon>metagenomes</taxon>
        <taxon>organismal metagenomes</taxon>
    </lineage>
</organism>